<dbReference type="EMBL" id="CP063458">
    <property type="protein sequence ID" value="QOV89629.1"/>
    <property type="molecule type" value="Genomic_DNA"/>
</dbReference>
<accession>A0A7M2WW71</accession>
<proteinExistence type="predicted"/>
<name>A0A7M2WW71_9BACT</name>
<dbReference type="Proteomes" id="UP000593765">
    <property type="component" value="Chromosome"/>
</dbReference>
<dbReference type="AlphaFoldDB" id="A0A7M2WW71"/>
<evidence type="ECO:0000313" key="1">
    <source>
        <dbReference type="EMBL" id="QOV89629.1"/>
    </source>
</evidence>
<dbReference type="RefSeq" id="WP_206292680.1">
    <property type="nucleotide sequence ID" value="NZ_CP063458.1"/>
</dbReference>
<keyword evidence="2" id="KW-1185">Reference proteome</keyword>
<dbReference type="KEGG" id="hbs:IPV69_26145"/>
<organism evidence="1 2">
    <name type="scientific">Humisphaera borealis</name>
    <dbReference type="NCBI Taxonomy" id="2807512"/>
    <lineage>
        <taxon>Bacteria</taxon>
        <taxon>Pseudomonadati</taxon>
        <taxon>Planctomycetota</taxon>
        <taxon>Phycisphaerae</taxon>
        <taxon>Tepidisphaerales</taxon>
        <taxon>Tepidisphaeraceae</taxon>
        <taxon>Humisphaera</taxon>
    </lineage>
</organism>
<sequence>MPETDPASAFDPASFTLSEASTFSKFPAVGDFTRLALWMAGALAGMSSPTHSAQRRYFRTMAKRLGWPVGKALSQPRPGMASAMPLLTDAIIGTSRAAIASVFGPPRCALTEGELVNNDAAWSGDVWYYGISNPAASAVSIEFNIEEAAGRLVFISFTPNAVD</sequence>
<protein>
    <submittedName>
        <fullName evidence="1">Uncharacterized protein</fullName>
    </submittedName>
</protein>
<gene>
    <name evidence="1" type="ORF">IPV69_26145</name>
</gene>
<reference evidence="1 2" key="1">
    <citation type="submission" date="2020-10" db="EMBL/GenBank/DDBJ databases">
        <title>Wide distribution of Phycisphaera-like planctomycetes from WD2101 soil group in peatlands and genome analysis of the first cultivated representative.</title>
        <authorList>
            <person name="Dedysh S.N."/>
            <person name="Beletsky A.V."/>
            <person name="Ivanova A."/>
            <person name="Kulichevskaya I.S."/>
            <person name="Suzina N.E."/>
            <person name="Philippov D.A."/>
            <person name="Rakitin A.L."/>
            <person name="Mardanov A.V."/>
            <person name="Ravin N.V."/>
        </authorList>
    </citation>
    <scope>NUCLEOTIDE SEQUENCE [LARGE SCALE GENOMIC DNA]</scope>
    <source>
        <strain evidence="1 2">M1803</strain>
    </source>
</reference>
<evidence type="ECO:0000313" key="2">
    <source>
        <dbReference type="Proteomes" id="UP000593765"/>
    </source>
</evidence>